<evidence type="ECO:0000313" key="2">
    <source>
        <dbReference type="Proteomes" id="UP001164803"/>
    </source>
</evidence>
<reference evidence="1" key="1">
    <citation type="submission" date="2022-08" db="EMBL/GenBank/DDBJ databases">
        <title>Alicyclobacillus dauci DSM2870, complete genome.</title>
        <authorList>
            <person name="Wang Q."/>
            <person name="Cai R."/>
            <person name="Wang Z."/>
        </authorList>
    </citation>
    <scope>NUCLEOTIDE SEQUENCE</scope>
    <source>
        <strain evidence="1">DSM 28700</strain>
    </source>
</reference>
<protein>
    <submittedName>
        <fullName evidence="1">HesB/YadR/YfhF family protein</fullName>
    </submittedName>
</protein>
<dbReference type="InterPro" id="IPR035903">
    <property type="entry name" value="HesB-like_dom_sf"/>
</dbReference>
<name>A0ABY6Z4L3_9BACL</name>
<evidence type="ECO:0000313" key="1">
    <source>
        <dbReference type="EMBL" id="WAH37819.1"/>
    </source>
</evidence>
<dbReference type="EMBL" id="CP104064">
    <property type="protein sequence ID" value="WAH37819.1"/>
    <property type="molecule type" value="Genomic_DNA"/>
</dbReference>
<proteinExistence type="predicted"/>
<sequence length="94" mass="10662">MDIHVNETAAAWLKDEWGLQTGDAVRIMTRYGDSATQPGFALTLSLEKPDDVASLTERDGIRVFVKEQDAWYFDGHDVYVSYDTQADELSFDVR</sequence>
<dbReference type="SUPFAM" id="SSF89360">
    <property type="entry name" value="HesB-like domain"/>
    <property type="match status" value="1"/>
</dbReference>
<accession>A0ABY6Z4L3</accession>
<gene>
    <name evidence="1" type="ORF">NZD86_04755</name>
</gene>
<organism evidence="1 2">
    <name type="scientific">Alicyclobacillus dauci</name>
    <dbReference type="NCBI Taxonomy" id="1475485"/>
    <lineage>
        <taxon>Bacteria</taxon>
        <taxon>Bacillati</taxon>
        <taxon>Bacillota</taxon>
        <taxon>Bacilli</taxon>
        <taxon>Bacillales</taxon>
        <taxon>Alicyclobacillaceae</taxon>
        <taxon>Alicyclobacillus</taxon>
    </lineage>
</organism>
<dbReference type="Proteomes" id="UP001164803">
    <property type="component" value="Chromosome"/>
</dbReference>
<keyword evidence="2" id="KW-1185">Reference proteome</keyword>
<dbReference type="RefSeq" id="WP_268045346.1">
    <property type="nucleotide sequence ID" value="NZ_CP104064.1"/>
</dbReference>